<feature type="signal peptide" evidence="1">
    <location>
        <begin position="1"/>
        <end position="20"/>
    </location>
</feature>
<comment type="caution">
    <text evidence="2">The sequence shown here is derived from an EMBL/GenBank/DDBJ whole genome shotgun (WGS) entry which is preliminary data.</text>
</comment>
<feature type="chain" id="PRO_5020594231" description="VCBS repeat protein" evidence="1">
    <location>
        <begin position="21"/>
        <end position="396"/>
    </location>
</feature>
<keyword evidence="3" id="KW-1185">Reference proteome</keyword>
<dbReference type="AlphaFoldDB" id="A0A4R8DHK7"/>
<dbReference type="PROSITE" id="PS51257">
    <property type="entry name" value="PROKAR_LIPOPROTEIN"/>
    <property type="match status" value="1"/>
</dbReference>
<sequence length="396" mass="42603">MNQIKILGVIALLSILAACRKSGPSALSLSSGAKASTSGMGGYNLTSVNDRAIAVDFNGVGSTGKMDHILLYRPGAGLISIMQNNSNSFSPIWQSTTGIGGYDLLGGPRTASDNALDLAADKIIAFDYTSSGHNDCLLCYRPGTKTVWILQWRLKTESWVPVFQSSTGIGGFDLSEVQDKIIAFDYNGSGKMDHLLIYRSGSAATVWILKNVNGTFSPVFEGGGIGGYNMNQLQDQIIAYDWNSSGLMDHLVCYRPGNEAVWVLQNVNGSFSPVYQTSSGFPQFSVGLPQDRIFAYDFTGNGHQDALFCYRPGTGVFAVEQRNSGGFNSNFSSLGQGLAGYAFPYDPTYVDGYIGDRGFAFDNQSIGQNTGLVFYDAGTNLIDVLNNNNESITQVF</sequence>
<evidence type="ECO:0000313" key="3">
    <source>
        <dbReference type="Proteomes" id="UP000294498"/>
    </source>
</evidence>
<protein>
    <recommendedName>
        <fullName evidence="4">VCBS repeat protein</fullName>
    </recommendedName>
</protein>
<proteinExistence type="predicted"/>
<accession>A0A4R8DHK7</accession>
<reference evidence="2 3" key="1">
    <citation type="submission" date="2019-03" db="EMBL/GenBank/DDBJ databases">
        <title>Genomic Encyclopedia of Type Strains, Phase IV (KMG-IV): sequencing the most valuable type-strain genomes for metagenomic binning, comparative biology and taxonomic classification.</title>
        <authorList>
            <person name="Goeker M."/>
        </authorList>
    </citation>
    <scope>NUCLEOTIDE SEQUENCE [LARGE SCALE GENOMIC DNA]</scope>
    <source>
        <strain evidence="2 3">DSM 100059</strain>
    </source>
</reference>
<evidence type="ECO:0008006" key="4">
    <source>
        <dbReference type="Google" id="ProtNLM"/>
    </source>
</evidence>
<organism evidence="2 3">
    <name type="scientific">Dinghuibacter silviterrae</name>
    <dbReference type="NCBI Taxonomy" id="1539049"/>
    <lineage>
        <taxon>Bacteria</taxon>
        <taxon>Pseudomonadati</taxon>
        <taxon>Bacteroidota</taxon>
        <taxon>Chitinophagia</taxon>
        <taxon>Chitinophagales</taxon>
        <taxon>Chitinophagaceae</taxon>
        <taxon>Dinghuibacter</taxon>
    </lineage>
</organism>
<evidence type="ECO:0000313" key="2">
    <source>
        <dbReference type="EMBL" id="TDW96596.1"/>
    </source>
</evidence>
<dbReference type="SUPFAM" id="SSF69318">
    <property type="entry name" value="Integrin alpha N-terminal domain"/>
    <property type="match status" value="1"/>
</dbReference>
<dbReference type="EMBL" id="SODV01000002">
    <property type="protein sequence ID" value="TDW96596.1"/>
    <property type="molecule type" value="Genomic_DNA"/>
</dbReference>
<dbReference type="Proteomes" id="UP000294498">
    <property type="component" value="Unassembled WGS sequence"/>
</dbReference>
<evidence type="ECO:0000256" key="1">
    <source>
        <dbReference type="SAM" id="SignalP"/>
    </source>
</evidence>
<keyword evidence="1" id="KW-0732">Signal</keyword>
<name>A0A4R8DHK7_9BACT</name>
<gene>
    <name evidence="2" type="ORF">EDB95_4429</name>
</gene>
<dbReference type="InterPro" id="IPR028994">
    <property type="entry name" value="Integrin_alpha_N"/>
</dbReference>
<dbReference type="RefSeq" id="WP_133997315.1">
    <property type="nucleotide sequence ID" value="NZ_SODV01000002.1"/>
</dbReference>
<dbReference type="OrthoDB" id="9815928at2"/>